<gene>
    <name evidence="1" type="ORF">PHMEG_00037532</name>
</gene>
<dbReference type="OrthoDB" id="105082at2759"/>
<comment type="caution">
    <text evidence="1">The sequence shown here is derived from an EMBL/GenBank/DDBJ whole genome shotgun (WGS) entry which is preliminary data.</text>
</comment>
<dbReference type="EMBL" id="NBNE01016580">
    <property type="protein sequence ID" value="OWY93172.1"/>
    <property type="molecule type" value="Genomic_DNA"/>
</dbReference>
<name>A0A225UJC7_9STRA</name>
<sequence length="99" mass="11193">SLIAITMTSVTITERTLENVFPHLMRPKHRQLGEKLVNQRIVMHGSVHFLWDTVYCRTSGIFSQSDLLTPVASLLGSLEDTSLAFEQALISADFRWKSC</sequence>
<evidence type="ECO:0000313" key="1">
    <source>
        <dbReference type="EMBL" id="OWY93172.1"/>
    </source>
</evidence>
<dbReference type="Proteomes" id="UP000198211">
    <property type="component" value="Unassembled WGS sequence"/>
</dbReference>
<proteinExistence type="predicted"/>
<organism evidence="1 2">
    <name type="scientific">Phytophthora megakarya</name>
    <dbReference type="NCBI Taxonomy" id="4795"/>
    <lineage>
        <taxon>Eukaryota</taxon>
        <taxon>Sar</taxon>
        <taxon>Stramenopiles</taxon>
        <taxon>Oomycota</taxon>
        <taxon>Peronosporomycetes</taxon>
        <taxon>Peronosporales</taxon>
        <taxon>Peronosporaceae</taxon>
        <taxon>Phytophthora</taxon>
    </lineage>
</organism>
<reference evidence="2" key="1">
    <citation type="submission" date="2017-03" db="EMBL/GenBank/DDBJ databases">
        <title>Phytopthora megakarya and P. palmivora, two closely related causual agents of cacao black pod achieved similar genome size and gene model numbers by different mechanisms.</title>
        <authorList>
            <person name="Ali S."/>
            <person name="Shao J."/>
            <person name="Larry D.J."/>
            <person name="Kronmiller B."/>
            <person name="Shen D."/>
            <person name="Strem M.D."/>
            <person name="Melnick R.L."/>
            <person name="Guiltinan M.J."/>
            <person name="Tyler B.M."/>
            <person name="Meinhardt L.W."/>
            <person name="Bailey B.A."/>
        </authorList>
    </citation>
    <scope>NUCLEOTIDE SEQUENCE [LARGE SCALE GENOMIC DNA]</scope>
    <source>
        <strain evidence="2">zdho120</strain>
    </source>
</reference>
<protein>
    <submittedName>
        <fullName evidence="1">Uncharacterized protein</fullName>
    </submittedName>
</protein>
<accession>A0A225UJC7</accession>
<keyword evidence="2" id="KW-1185">Reference proteome</keyword>
<feature type="non-terminal residue" evidence="1">
    <location>
        <position position="1"/>
    </location>
</feature>
<dbReference type="AlphaFoldDB" id="A0A225UJC7"/>
<evidence type="ECO:0000313" key="2">
    <source>
        <dbReference type="Proteomes" id="UP000198211"/>
    </source>
</evidence>